<organism evidence="1 2">
    <name type="scientific">Mesobacillus zeae</name>
    <dbReference type="NCBI Taxonomy" id="1917180"/>
    <lineage>
        <taxon>Bacteria</taxon>
        <taxon>Bacillati</taxon>
        <taxon>Bacillota</taxon>
        <taxon>Bacilli</taxon>
        <taxon>Bacillales</taxon>
        <taxon>Bacillaceae</taxon>
        <taxon>Mesobacillus</taxon>
    </lineage>
</organism>
<protein>
    <submittedName>
        <fullName evidence="1">DUF1672 family protein</fullName>
    </submittedName>
</protein>
<evidence type="ECO:0000313" key="2">
    <source>
        <dbReference type="Proteomes" id="UP000265816"/>
    </source>
</evidence>
<dbReference type="OrthoDB" id="2360336at2"/>
<dbReference type="PROSITE" id="PS51257">
    <property type="entry name" value="PROKAR_LIPOPROTEIN"/>
    <property type="match status" value="1"/>
</dbReference>
<dbReference type="AlphaFoldDB" id="A0A398B414"/>
<proteinExistence type="predicted"/>
<sequence>MFKHKKRLLITSIGTALLLGGCLNMDTSNEKQNGNTPKATSGTQTDERYVSVQDYTGEGYRMDNGEEEQKIADKNKEKIEKAVEKFFLDKYKTEVVVRNMIGADGAATVFVESKGLLDFYTYAIVPIDDSENKVLYDEVWTEQEEAETAIQLAMYKIANDDKFNYLNDYLASFSKENDVIGENPEFKKKFASTGYVTPFYYMESFSDSLLPLLDTYLKQPGLTKEDIQKVYNSLEIKPDEIIFLSTCI</sequence>
<name>A0A398B414_9BACI</name>
<accession>A0A398B414</accession>
<gene>
    <name evidence="1" type="ORF">D1970_11850</name>
</gene>
<reference evidence="1 2" key="1">
    <citation type="submission" date="2018-08" db="EMBL/GenBank/DDBJ databases">
        <title>Bacillus jemisoniae sp. nov., Bacillus chryseoplanitiae sp. nov., Bacillus resnikiae sp. nov., and Bacillus frankliniae sp. nov., isolated from Viking spacecraft and associated surfaces.</title>
        <authorList>
            <person name="Seuylemezian A."/>
            <person name="Vaishampayan P."/>
        </authorList>
    </citation>
    <scope>NUCLEOTIDE SEQUENCE [LARGE SCALE GENOMIC DNA]</scope>
    <source>
        <strain evidence="1 2">JJ-247</strain>
    </source>
</reference>
<evidence type="ECO:0000313" key="1">
    <source>
        <dbReference type="EMBL" id="RID84582.1"/>
    </source>
</evidence>
<keyword evidence="2" id="KW-1185">Reference proteome</keyword>
<dbReference type="RefSeq" id="WP_119113085.1">
    <property type="nucleotide sequence ID" value="NZ_CBCSEO010000001.1"/>
</dbReference>
<comment type="caution">
    <text evidence="1">The sequence shown here is derived from an EMBL/GenBank/DDBJ whole genome shotgun (WGS) entry which is preliminary data.</text>
</comment>
<dbReference type="EMBL" id="QWVT01000019">
    <property type="protein sequence ID" value="RID84582.1"/>
    <property type="molecule type" value="Genomic_DNA"/>
</dbReference>
<dbReference type="Proteomes" id="UP000265816">
    <property type="component" value="Unassembled WGS sequence"/>
</dbReference>